<dbReference type="AlphaFoldDB" id="A0A1P8MR91"/>
<dbReference type="InterPro" id="IPR050721">
    <property type="entry name" value="Trk_Ktr_HKT_K-transport"/>
</dbReference>
<gene>
    <name evidence="9" type="ORF">BWR18_01655</name>
</gene>
<evidence type="ECO:0000256" key="3">
    <source>
        <dbReference type="ARBA" id="ARBA00022538"/>
    </source>
</evidence>
<feature type="domain" description="RCK N-terminal" evidence="7">
    <location>
        <begin position="1"/>
        <end position="117"/>
    </location>
</feature>
<dbReference type="RefSeq" id="WP_076626411.1">
    <property type="nucleotide sequence ID" value="NZ_CP019312.1"/>
</dbReference>
<reference evidence="9 10" key="1">
    <citation type="submission" date="2017-01" db="EMBL/GenBank/DDBJ databases">
        <title>Complete genome of Tateyamaria omphalii DOK1-4 isolated from seawater in Dokdo.</title>
        <authorList>
            <person name="Kim J.H."/>
            <person name="Chi W.-J."/>
        </authorList>
    </citation>
    <scope>NUCLEOTIDE SEQUENCE [LARGE SCALE GENOMIC DNA]</scope>
    <source>
        <strain evidence="9 10">DOK1-4</strain>
    </source>
</reference>
<dbReference type="Gene3D" id="3.30.70.1450">
    <property type="entry name" value="Regulator of K+ conductance, C-terminal domain"/>
    <property type="match status" value="1"/>
</dbReference>
<dbReference type="Proteomes" id="UP000186336">
    <property type="component" value="Chromosome"/>
</dbReference>
<dbReference type="Pfam" id="PF02080">
    <property type="entry name" value="TrkA_C"/>
    <property type="match status" value="1"/>
</dbReference>
<dbReference type="PRINTS" id="PR00335">
    <property type="entry name" value="KUPTAKETRKA"/>
</dbReference>
<dbReference type="KEGG" id="tom:BWR18_01655"/>
<organism evidence="9 10">
    <name type="scientific">Tateyamaria omphalii</name>
    <dbReference type="NCBI Taxonomy" id="299262"/>
    <lineage>
        <taxon>Bacteria</taxon>
        <taxon>Pseudomonadati</taxon>
        <taxon>Pseudomonadota</taxon>
        <taxon>Alphaproteobacteria</taxon>
        <taxon>Rhodobacterales</taxon>
        <taxon>Roseobacteraceae</taxon>
        <taxon>Tateyamaria</taxon>
    </lineage>
</organism>
<keyword evidence="6" id="KW-0406">Ion transport</keyword>
<dbReference type="Gene3D" id="3.40.50.720">
    <property type="entry name" value="NAD(P)-binding Rossmann-like Domain"/>
    <property type="match status" value="1"/>
</dbReference>
<dbReference type="EMBL" id="CP019312">
    <property type="protein sequence ID" value="APX10544.1"/>
    <property type="molecule type" value="Genomic_DNA"/>
</dbReference>
<dbReference type="PANTHER" id="PTHR43833">
    <property type="entry name" value="POTASSIUM CHANNEL PROTEIN 2-RELATED-RELATED"/>
    <property type="match status" value="1"/>
</dbReference>
<evidence type="ECO:0000259" key="7">
    <source>
        <dbReference type="PROSITE" id="PS51201"/>
    </source>
</evidence>
<dbReference type="STRING" id="299262.BWR18_01655"/>
<accession>A0A1P8MR91</accession>
<evidence type="ECO:0000256" key="4">
    <source>
        <dbReference type="ARBA" id="ARBA00022958"/>
    </source>
</evidence>
<keyword evidence="4" id="KW-0630">Potassium</keyword>
<protein>
    <recommendedName>
        <fullName evidence="1">Trk system potassium uptake protein TrkA</fullName>
    </recommendedName>
</protein>
<dbReference type="InterPro" id="IPR003148">
    <property type="entry name" value="RCK_N"/>
</dbReference>
<dbReference type="InterPro" id="IPR036721">
    <property type="entry name" value="RCK_C_sf"/>
</dbReference>
<name>A0A1P8MR91_9RHOB</name>
<dbReference type="PANTHER" id="PTHR43833:SF5">
    <property type="entry name" value="TRK SYSTEM POTASSIUM UPTAKE PROTEIN TRKA"/>
    <property type="match status" value="1"/>
</dbReference>
<evidence type="ECO:0000256" key="2">
    <source>
        <dbReference type="ARBA" id="ARBA00022448"/>
    </source>
</evidence>
<evidence type="ECO:0000256" key="1">
    <source>
        <dbReference type="ARBA" id="ARBA00017378"/>
    </source>
</evidence>
<feature type="domain" description="RCK C-terminal" evidence="8">
    <location>
        <begin position="136"/>
        <end position="215"/>
    </location>
</feature>
<evidence type="ECO:0000256" key="5">
    <source>
        <dbReference type="ARBA" id="ARBA00023027"/>
    </source>
</evidence>
<dbReference type="PROSITE" id="PS51201">
    <property type="entry name" value="RCK_N"/>
    <property type="match status" value="1"/>
</dbReference>
<dbReference type="InterPro" id="IPR006036">
    <property type="entry name" value="K_uptake_TrkA"/>
</dbReference>
<dbReference type="PROSITE" id="PS51202">
    <property type="entry name" value="RCK_C"/>
    <property type="match status" value="1"/>
</dbReference>
<dbReference type="Pfam" id="PF02254">
    <property type="entry name" value="TrkA_N"/>
    <property type="match status" value="1"/>
</dbReference>
<keyword evidence="2" id="KW-0813">Transport</keyword>
<dbReference type="InterPro" id="IPR036291">
    <property type="entry name" value="NAD(P)-bd_dom_sf"/>
</dbReference>
<dbReference type="SUPFAM" id="SSF116726">
    <property type="entry name" value="TrkA C-terminal domain-like"/>
    <property type="match status" value="1"/>
</dbReference>
<evidence type="ECO:0000259" key="8">
    <source>
        <dbReference type="PROSITE" id="PS51202"/>
    </source>
</evidence>
<dbReference type="GO" id="GO:0015079">
    <property type="term" value="F:potassium ion transmembrane transporter activity"/>
    <property type="evidence" value="ECO:0007669"/>
    <property type="project" value="InterPro"/>
</dbReference>
<dbReference type="GO" id="GO:0005886">
    <property type="term" value="C:plasma membrane"/>
    <property type="evidence" value="ECO:0007669"/>
    <property type="project" value="InterPro"/>
</dbReference>
<keyword evidence="10" id="KW-1185">Reference proteome</keyword>
<proteinExistence type="predicted"/>
<keyword evidence="3" id="KW-0633">Potassium transport</keyword>
<keyword evidence="5" id="KW-0520">NAD</keyword>
<evidence type="ECO:0000313" key="9">
    <source>
        <dbReference type="EMBL" id="APX10544.1"/>
    </source>
</evidence>
<evidence type="ECO:0000256" key="6">
    <source>
        <dbReference type="ARBA" id="ARBA00023065"/>
    </source>
</evidence>
<dbReference type="InterPro" id="IPR006037">
    <property type="entry name" value="RCK_C"/>
</dbReference>
<dbReference type="SUPFAM" id="SSF51735">
    <property type="entry name" value="NAD(P)-binding Rossmann-fold domains"/>
    <property type="match status" value="1"/>
</dbReference>
<dbReference type="OrthoDB" id="7375203at2"/>
<sequence length="218" mass="23452">MHITVLGASRFGVALVRQLVDADHEVILIDIDRSRLDDLADGLDCAMVCGDGTLPSTLRDAYGDGSDALVALTNQDDVNILAAIVGRSVGYDRVIPQIVRAELMSVAEELSLDDVVTPHESLAASILSNLTDHSEMDTDMALHRDLRLANHTVPDRMDGSAIKDLDLPENARPIAHAGRDKETFADPDSTLSEGDHVLFVVASEDAEALTKIFAKDQA</sequence>
<evidence type="ECO:0000313" key="10">
    <source>
        <dbReference type="Proteomes" id="UP000186336"/>
    </source>
</evidence>